<keyword evidence="1" id="KW-0732">Signal</keyword>
<name>A0A437MHQ1_9SPHI</name>
<feature type="chain" id="PRO_5019494148" evidence="1">
    <location>
        <begin position="22"/>
        <end position="206"/>
    </location>
</feature>
<gene>
    <name evidence="2" type="ORF">EOD41_19365</name>
</gene>
<evidence type="ECO:0000313" key="2">
    <source>
        <dbReference type="EMBL" id="RVT97169.1"/>
    </source>
</evidence>
<dbReference type="Proteomes" id="UP000282759">
    <property type="component" value="Unassembled WGS sequence"/>
</dbReference>
<accession>A0A437MHQ1</accession>
<evidence type="ECO:0000313" key="3">
    <source>
        <dbReference type="Proteomes" id="UP000282759"/>
    </source>
</evidence>
<reference evidence="2 3" key="1">
    <citation type="submission" date="2019-01" db="EMBL/GenBank/DDBJ databases">
        <authorList>
            <person name="Chen W.-M."/>
        </authorList>
    </citation>
    <scope>NUCLEOTIDE SEQUENCE [LARGE SCALE GENOMIC DNA]</scope>
    <source>
        <strain evidence="2 3">YBJ-36</strain>
    </source>
</reference>
<dbReference type="AlphaFoldDB" id="A0A437MHQ1"/>
<organism evidence="2 3">
    <name type="scientific">Mucilaginibacter limnophilus</name>
    <dbReference type="NCBI Taxonomy" id="1932778"/>
    <lineage>
        <taxon>Bacteria</taxon>
        <taxon>Pseudomonadati</taxon>
        <taxon>Bacteroidota</taxon>
        <taxon>Sphingobacteriia</taxon>
        <taxon>Sphingobacteriales</taxon>
        <taxon>Sphingobacteriaceae</taxon>
        <taxon>Mucilaginibacter</taxon>
    </lineage>
</organism>
<feature type="signal peptide" evidence="1">
    <location>
        <begin position="1"/>
        <end position="21"/>
    </location>
</feature>
<sequence length="206" mass="24035">MRKRLVLFFLVITHCSITALSQDAGERKRQESLKTYARNYFEKVYVPMHFKNPYSYKFSSIRLAPNTMESDLTDSLSWYENKIEKLDTMSYNSEYQRTVRLLKAELKEREDGLPNDSATLARHDNWLESLRSDYGELKTEYEKTAQRKASLANRLKNLTPADKKKIVNYTVFLRCYGRNSFGGIVYSAYYFSITPQKAIGLVNALD</sequence>
<comment type="caution">
    <text evidence="2">The sequence shown here is derived from an EMBL/GenBank/DDBJ whole genome shotgun (WGS) entry which is preliminary data.</text>
</comment>
<proteinExistence type="predicted"/>
<evidence type="ECO:0000256" key="1">
    <source>
        <dbReference type="SAM" id="SignalP"/>
    </source>
</evidence>
<protein>
    <submittedName>
        <fullName evidence="2">Uncharacterized protein</fullName>
    </submittedName>
</protein>
<dbReference type="EMBL" id="SACK01000013">
    <property type="protein sequence ID" value="RVT97169.1"/>
    <property type="molecule type" value="Genomic_DNA"/>
</dbReference>
<dbReference type="RefSeq" id="WP_127708085.1">
    <property type="nucleotide sequence ID" value="NZ_SACK01000013.1"/>
</dbReference>
<keyword evidence="3" id="KW-1185">Reference proteome</keyword>